<keyword evidence="6" id="KW-1185">Reference proteome</keyword>
<evidence type="ECO:0000256" key="1">
    <source>
        <dbReference type="SAM" id="Phobius"/>
    </source>
</evidence>
<dbReference type="Proteomes" id="UP000070587">
    <property type="component" value="Chromosome"/>
</dbReference>
<keyword evidence="1" id="KW-1133">Transmembrane helix</keyword>
<evidence type="ECO:0000259" key="2">
    <source>
        <dbReference type="Pfam" id="PF25939"/>
    </source>
</evidence>
<sequence length="249" mass="27294">MERALISGLAILGIGAFISTTSVIMGTDTLNIGLAALIIGAVVLAFKSEEYVRRDTLDLVVTSVQESLEKMVKDLGLEGNAVYLPPYENLPEGGVFIPLVKDYRIDLGKLSEDSVFLTEVSSEREMGLLIRPPGGKIVEKFEEHLEGEITSVPEVESVSTAVLKFLELAESVYIEDAGNTFYVYVKPRNIEFCKRRIKNCNQVACPICSSILLGLAKGSGQLLESEKFEIDGERVKITVKKLGGISEWM</sequence>
<dbReference type="AlphaFoldDB" id="A0A127B7F2"/>
<organism evidence="3 5">
    <name type="scientific">Pyrococcus kukulkanii</name>
    <dbReference type="NCBI Taxonomy" id="1609559"/>
    <lineage>
        <taxon>Archaea</taxon>
        <taxon>Methanobacteriati</taxon>
        <taxon>Methanobacteriota</taxon>
        <taxon>Thermococci</taxon>
        <taxon>Thermococcales</taxon>
        <taxon>Thermococcaceae</taxon>
        <taxon>Pyrococcus</taxon>
    </lineage>
</organism>
<dbReference type="GeneID" id="28490435"/>
<feature type="transmembrane region" description="Helical" evidence="1">
    <location>
        <begin position="30"/>
        <end position="46"/>
    </location>
</feature>
<accession>A0A127B7F2</accession>
<reference evidence="5" key="1">
    <citation type="submission" date="2015-02" db="EMBL/GenBank/DDBJ databases">
        <title>Pyrococcus kukulkanii sp. nov., a novel hyperthermophilic archaeon isolated from a deep-sea hydrothermal vent at the Guaymas Basin.</title>
        <authorList>
            <person name="Oger P.M."/>
            <person name="Callac N."/>
            <person name="Jebbar M."/>
            <person name="Godfroy A."/>
        </authorList>
    </citation>
    <scope>NUCLEOTIDE SEQUENCE [LARGE SCALE GENOMIC DNA]</scope>
    <source>
        <strain evidence="5">NCB100</strain>
    </source>
</reference>
<dbReference type="STRING" id="1609559.TQ32_01345"/>
<dbReference type="OrthoDB" id="66108at2157"/>
<dbReference type="RefSeq" id="WP_068320290.1">
    <property type="nucleotide sequence ID" value="NZ_CP010835.1"/>
</dbReference>
<keyword evidence="1" id="KW-0812">Transmembrane</keyword>
<dbReference type="Proteomes" id="UP001571980">
    <property type="component" value="Unassembled WGS sequence"/>
</dbReference>
<dbReference type="KEGG" id="pyc:TQ32_01345"/>
<evidence type="ECO:0000313" key="5">
    <source>
        <dbReference type="Proteomes" id="UP000070587"/>
    </source>
</evidence>
<dbReference type="Pfam" id="PF25939">
    <property type="entry name" value="DUF7982"/>
    <property type="match status" value="1"/>
</dbReference>
<evidence type="ECO:0000313" key="4">
    <source>
        <dbReference type="EMBL" id="MFA4803830.1"/>
    </source>
</evidence>
<evidence type="ECO:0000313" key="3">
    <source>
        <dbReference type="EMBL" id="AMM53292.1"/>
    </source>
</evidence>
<name>A0A127B7F2_9EURY</name>
<dbReference type="PATRIC" id="fig|1609559.3.peg.279"/>
<dbReference type="EMBL" id="CP010835">
    <property type="protein sequence ID" value="AMM53292.1"/>
    <property type="molecule type" value="Genomic_DNA"/>
</dbReference>
<reference evidence="3 5" key="2">
    <citation type="journal article" date="2016" name="Int. J. Syst. Evol. Microbiol.">
        <title>Pyrococcus kukulkanii sp. nov., a hyperthermophilic, piezophilic archaeon isolated from a deep-sea hydrothermal vent.</title>
        <authorList>
            <person name="Callac N."/>
            <person name="Oger P."/>
            <person name="Lesongeur F."/>
            <person name="Rattray J.E."/>
            <person name="Vannier P."/>
            <person name="Michoud G."/>
            <person name="Beauverger M."/>
            <person name="Gayet N."/>
            <person name="Rouxel O."/>
            <person name="Jebbar M."/>
            <person name="Godfroy A."/>
        </authorList>
    </citation>
    <scope>NUCLEOTIDE SEQUENCE [LARGE SCALE GENOMIC DNA]</scope>
    <source>
        <strain evidence="3 5">NCB100</strain>
    </source>
</reference>
<reference evidence="4 6" key="3">
    <citation type="submission" date="2023-03" db="EMBL/GenBank/DDBJ databases">
        <title>Speciation in Pyrococcus: adaptation to high temperature as a mechanism.</title>
        <authorList>
            <person name="Gu J."/>
        </authorList>
    </citation>
    <scope>NUCLEOTIDE SEQUENCE [LARGE SCALE GENOMIC DNA]</scope>
    <source>
        <strain evidence="4 6">LMOA34</strain>
    </source>
</reference>
<keyword evidence="1" id="KW-0472">Membrane</keyword>
<proteinExistence type="predicted"/>
<dbReference type="InterPro" id="IPR058288">
    <property type="entry name" value="DUF7982"/>
</dbReference>
<gene>
    <name evidence="4" type="ORF">P8X34_03585</name>
    <name evidence="3" type="ORF">TQ32_01345</name>
</gene>
<evidence type="ECO:0000313" key="6">
    <source>
        <dbReference type="Proteomes" id="UP001571980"/>
    </source>
</evidence>
<dbReference type="EMBL" id="JARRIG010000002">
    <property type="protein sequence ID" value="MFA4803830.1"/>
    <property type="molecule type" value="Genomic_DNA"/>
</dbReference>
<protein>
    <recommendedName>
        <fullName evidence="2">DUF7982 domain-containing protein</fullName>
    </recommendedName>
</protein>
<feature type="domain" description="DUF7982" evidence="2">
    <location>
        <begin position="3"/>
        <end position="229"/>
    </location>
</feature>